<evidence type="ECO:0000313" key="1">
    <source>
        <dbReference type="EMBL" id="KAK3772225.1"/>
    </source>
</evidence>
<reference evidence="1" key="1">
    <citation type="journal article" date="2023" name="G3 (Bethesda)">
        <title>A reference genome for the long-term kleptoplast-retaining sea slug Elysia crispata morphotype clarki.</title>
        <authorList>
            <person name="Eastman K.E."/>
            <person name="Pendleton A.L."/>
            <person name="Shaikh M.A."/>
            <person name="Suttiyut T."/>
            <person name="Ogas R."/>
            <person name="Tomko P."/>
            <person name="Gavelis G."/>
            <person name="Widhalm J.R."/>
            <person name="Wisecaver J.H."/>
        </authorList>
    </citation>
    <scope>NUCLEOTIDE SEQUENCE</scope>
    <source>
        <strain evidence="1">ECLA1</strain>
    </source>
</reference>
<accession>A0AAE0ZN34</accession>
<protein>
    <submittedName>
        <fullName evidence="1">Uncharacterized protein</fullName>
    </submittedName>
</protein>
<dbReference type="AlphaFoldDB" id="A0AAE0ZN34"/>
<sequence length="141" mass="15681">MNAKPRVRVKGAPEVSGFLLIPVNVLSEESSVYTEHRCCYGSDHGPSSQRYTLLCARMFGQAVVTNHRSHKCQMRKDTTEERVRIFFPAHCYCTNCQLALCLPLPVLSHTPDSLSSCLKWSKPSLISSAIQCTHNDVTALA</sequence>
<name>A0AAE0ZN34_9GAST</name>
<evidence type="ECO:0000313" key="2">
    <source>
        <dbReference type="Proteomes" id="UP001283361"/>
    </source>
</evidence>
<organism evidence="1 2">
    <name type="scientific">Elysia crispata</name>
    <name type="common">lettuce slug</name>
    <dbReference type="NCBI Taxonomy" id="231223"/>
    <lineage>
        <taxon>Eukaryota</taxon>
        <taxon>Metazoa</taxon>
        <taxon>Spiralia</taxon>
        <taxon>Lophotrochozoa</taxon>
        <taxon>Mollusca</taxon>
        <taxon>Gastropoda</taxon>
        <taxon>Heterobranchia</taxon>
        <taxon>Euthyneura</taxon>
        <taxon>Panpulmonata</taxon>
        <taxon>Sacoglossa</taxon>
        <taxon>Placobranchoidea</taxon>
        <taxon>Plakobranchidae</taxon>
        <taxon>Elysia</taxon>
    </lineage>
</organism>
<comment type="caution">
    <text evidence="1">The sequence shown here is derived from an EMBL/GenBank/DDBJ whole genome shotgun (WGS) entry which is preliminary data.</text>
</comment>
<proteinExistence type="predicted"/>
<dbReference type="EMBL" id="JAWDGP010003645">
    <property type="protein sequence ID" value="KAK3772225.1"/>
    <property type="molecule type" value="Genomic_DNA"/>
</dbReference>
<dbReference type="Proteomes" id="UP001283361">
    <property type="component" value="Unassembled WGS sequence"/>
</dbReference>
<keyword evidence="2" id="KW-1185">Reference proteome</keyword>
<gene>
    <name evidence="1" type="ORF">RRG08_046811</name>
</gene>